<keyword evidence="1" id="KW-1133">Transmembrane helix</keyword>
<keyword evidence="1" id="KW-0812">Transmembrane</keyword>
<organism evidence="2">
    <name type="scientific">Porphyromonas phage phage008a_KCOM2797</name>
    <dbReference type="NCBI Taxonomy" id="3154099"/>
    <lineage>
        <taxon>Viruses</taxon>
    </lineage>
</organism>
<accession>A0AAT9J822</accession>
<keyword evidence="1" id="KW-0472">Membrane</keyword>
<reference evidence="2" key="2">
    <citation type="submission" date="2024-05" db="EMBL/GenBank/DDBJ databases">
        <authorList>
            <person name="Matrishin C.B."/>
            <person name="Kauffman K.M."/>
        </authorList>
    </citation>
    <scope>NUCLEOTIDE SEQUENCE</scope>
</reference>
<name>A0AAT9J822_9VIRU</name>
<sequence>MWFAGGGVMPVKCAFFGVFLVFVGGVMQCFF</sequence>
<feature type="transmembrane region" description="Helical" evidence="1">
    <location>
        <begin position="6"/>
        <end position="30"/>
    </location>
</feature>
<dbReference type="EMBL" id="BK068090">
    <property type="protein sequence ID" value="DBA54962.1"/>
    <property type="molecule type" value="Genomic_DNA"/>
</dbReference>
<evidence type="ECO:0000313" key="2">
    <source>
        <dbReference type="EMBL" id="DBA54962.1"/>
    </source>
</evidence>
<evidence type="ECO:0000256" key="1">
    <source>
        <dbReference type="SAM" id="Phobius"/>
    </source>
</evidence>
<reference evidence="2" key="1">
    <citation type="journal article" date="2023" name="Microbiome">
        <title>Phages are unrecognized players in the ecology of the oral pathogen Porphyromonas gingivalis.</title>
        <authorList>
            <person name="Matrishin C.B."/>
            <person name="Haase E.M."/>
            <person name="Dewhirst F.E."/>
            <person name="Mark Welch J.L."/>
            <person name="Miranda-Sanchez F."/>
            <person name="Chen T."/>
            <person name="MacFarland D.C."/>
            <person name="Kauffman K.M."/>
        </authorList>
    </citation>
    <scope>NUCLEOTIDE SEQUENCE</scope>
</reference>
<protein>
    <submittedName>
        <fullName evidence="2">Uncharacterized protein</fullName>
    </submittedName>
</protein>
<proteinExistence type="predicted"/>